<reference evidence="7 8" key="1">
    <citation type="submission" date="2023-02" db="EMBL/GenBank/DDBJ databases">
        <title>Microbacterium betulae sp. nov., isolated from birch wood.</title>
        <authorList>
            <person name="Pasciak M."/>
            <person name="Pawlik K.J."/>
            <person name="Martynowski D."/>
            <person name="Laczmanski L."/>
            <person name="Ciekot J."/>
            <person name="Szponar B."/>
            <person name="Wojcik-Fatla A."/>
            <person name="Mackiewicz B."/>
            <person name="Farian E."/>
            <person name="Cholewa G."/>
            <person name="Cholewa A."/>
            <person name="Dutkiewicz J."/>
        </authorList>
    </citation>
    <scope>NUCLEOTIDE SEQUENCE [LARGE SCALE GENOMIC DNA]</scope>
    <source>
        <strain evidence="7 8">AB</strain>
    </source>
</reference>
<feature type="signal peptide" evidence="5">
    <location>
        <begin position="1"/>
        <end position="29"/>
    </location>
</feature>
<evidence type="ECO:0000313" key="8">
    <source>
        <dbReference type="Proteomes" id="UP001305498"/>
    </source>
</evidence>
<dbReference type="GO" id="GO:0042597">
    <property type="term" value="C:periplasmic space"/>
    <property type="evidence" value="ECO:0007669"/>
    <property type="project" value="UniProtKB-ARBA"/>
</dbReference>
<comment type="subcellular location">
    <subcellularLocation>
        <location evidence="1">Cell envelope</location>
    </subcellularLocation>
</comment>
<accession>A0AA97I6C3</accession>
<dbReference type="Gene3D" id="3.40.190.10">
    <property type="entry name" value="Periplasmic binding protein-like II"/>
    <property type="match status" value="1"/>
</dbReference>
<comment type="similarity">
    <text evidence="2">Belongs to the bacterial solute-binding protein 5 family.</text>
</comment>
<keyword evidence="8" id="KW-1185">Reference proteome</keyword>
<dbReference type="Gene3D" id="3.10.105.10">
    <property type="entry name" value="Dipeptide-binding Protein, Domain 3"/>
    <property type="match status" value="1"/>
</dbReference>
<dbReference type="KEGG" id="mbet:N8K70_13895"/>
<dbReference type="CDD" id="cd08492">
    <property type="entry name" value="PBP2_NikA_DppA_OppA_like_15"/>
    <property type="match status" value="1"/>
</dbReference>
<dbReference type="PIRSF" id="PIRSF002741">
    <property type="entry name" value="MppA"/>
    <property type="match status" value="1"/>
</dbReference>
<dbReference type="Proteomes" id="UP001305498">
    <property type="component" value="Chromosome"/>
</dbReference>
<evidence type="ECO:0000256" key="1">
    <source>
        <dbReference type="ARBA" id="ARBA00004196"/>
    </source>
</evidence>
<dbReference type="PANTHER" id="PTHR30290:SF10">
    <property type="entry name" value="PERIPLASMIC OLIGOPEPTIDE-BINDING PROTEIN-RELATED"/>
    <property type="match status" value="1"/>
</dbReference>
<evidence type="ECO:0000256" key="2">
    <source>
        <dbReference type="ARBA" id="ARBA00005695"/>
    </source>
</evidence>
<proteinExistence type="inferred from homology"/>
<evidence type="ECO:0000256" key="3">
    <source>
        <dbReference type="ARBA" id="ARBA00022448"/>
    </source>
</evidence>
<keyword evidence="3" id="KW-0813">Transport</keyword>
<feature type="domain" description="Solute-binding protein family 5" evidence="6">
    <location>
        <begin position="90"/>
        <end position="460"/>
    </location>
</feature>
<evidence type="ECO:0000259" key="6">
    <source>
        <dbReference type="Pfam" id="PF00496"/>
    </source>
</evidence>
<evidence type="ECO:0000313" key="7">
    <source>
        <dbReference type="EMBL" id="WOF22472.1"/>
    </source>
</evidence>
<dbReference type="InterPro" id="IPR039424">
    <property type="entry name" value="SBP_5"/>
</dbReference>
<dbReference type="RefSeq" id="WP_317138943.1">
    <property type="nucleotide sequence ID" value="NZ_CP118157.1"/>
</dbReference>
<dbReference type="GO" id="GO:0015833">
    <property type="term" value="P:peptide transport"/>
    <property type="evidence" value="ECO:0007669"/>
    <property type="project" value="TreeGrafter"/>
</dbReference>
<dbReference type="InterPro" id="IPR000914">
    <property type="entry name" value="SBP_5_dom"/>
</dbReference>
<evidence type="ECO:0000256" key="5">
    <source>
        <dbReference type="SAM" id="SignalP"/>
    </source>
</evidence>
<keyword evidence="4 5" id="KW-0732">Signal</keyword>
<sequence length="542" mass="58923">MNRQRRTTPLRLAALVAASALLLTGCSGGADPAESSASGEEIEYGGTLRVGFGGEDVANYDPQQRPQLFPRTVSRQITDTLTEQDPETGEILPWLAESWEINDDVTEFTFHLKEGVTFSDGTPFDAEIVKANFDRVVEIGSLAFIAGSYFRGYVGSEVVDEHTVTATFDSPNAQFLQATSTQSLGIIGQASIDLAPEEVAAGDVIGTGPFVVESYEPENRLVLAAREDYAWPSPLYENPGRPYYDTVEISFIPDPTTLSGSVTSGQLDYAYILDASTTSTVESSGATLVSTPMPAISIPLVPLLHRDVFAEENVRRALGYATDRQAIVDTVFQGAYTPATGVLTTTNPGYVDLSDELVYDVDVANQILDESSFSTVGDDGIRVNGDGEPLAITIQYTGAGTTETLLQLVQQQWNQVGIDFRLEPVADLSEYSIHDYPFDITTWSQTRADPDVLRIVYSSFYENQSFLFTNPDEELDAALNVLQTTVDADERLEASRAVQEIILERGYSVPLYDLIQYSAAAPGIEGAHTDIEGKPLLVDVHP</sequence>
<dbReference type="InterPro" id="IPR030678">
    <property type="entry name" value="Peptide/Ni-bd"/>
</dbReference>
<organism evidence="7 8">
    <name type="scientific">Microbacterium betulae</name>
    <dbReference type="NCBI Taxonomy" id="2981139"/>
    <lineage>
        <taxon>Bacteria</taxon>
        <taxon>Bacillati</taxon>
        <taxon>Actinomycetota</taxon>
        <taxon>Actinomycetes</taxon>
        <taxon>Micrococcales</taxon>
        <taxon>Microbacteriaceae</taxon>
        <taxon>Microbacterium</taxon>
    </lineage>
</organism>
<dbReference type="GO" id="GO:0030313">
    <property type="term" value="C:cell envelope"/>
    <property type="evidence" value="ECO:0007669"/>
    <property type="project" value="UniProtKB-SubCell"/>
</dbReference>
<dbReference type="SUPFAM" id="SSF53850">
    <property type="entry name" value="Periplasmic binding protein-like II"/>
    <property type="match status" value="1"/>
</dbReference>
<evidence type="ECO:0000256" key="4">
    <source>
        <dbReference type="ARBA" id="ARBA00022729"/>
    </source>
</evidence>
<protein>
    <submittedName>
        <fullName evidence="7">ABC transporter substrate-binding protein</fullName>
    </submittedName>
</protein>
<dbReference type="PROSITE" id="PS51257">
    <property type="entry name" value="PROKAR_LIPOPROTEIN"/>
    <property type="match status" value="1"/>
</dbReference>
<dbReference type="GO" id="GO:1904680">
    <property type="term" value="F:peptide transmembrane transporter activity"/>
    <property type="evidence" value="ECO:0007669"/>
    <property type="project" value="TreeGrafter"/>
</dbReference>
<name>A0AA97I6C3_9MICO</name>
<dbReference type="EMBL" id="CP118157">
    <property type="protein sequence ID" value="WOF22472.1"/>
    <property type="molecule type" value="Genomic_DNA"/>
</dbReference>
<dbReference type="GO" id="GO:0043190">
    <property type="term" value="C:ATP-binding cassette (ABC) transporter complex"/>
    <property type="evidence" value="ECO:0007669"/>
    <property type="project" value="InterPro"/>
</dbReference>
<gene>
    <name evidence="7" type="ORF">N8K70_13895</name>
</gene>
<dbReference type="AlphaFoldDB" id="A0AA97I6C3"/>
<dbReference type="Pfam" id="PF00496">
    <property type="entry name" value="SBP_bac_5"/>
    <property type="match status" value="1"/>
</dbReference>
<dbReference type="PANTHER" id="PTHR30290">
    <property type="entry name" value="PERIPLASMIC BINDING COMPONENT OF ABC TRANSPORTER"/>
    <property type="match status" value="1"/>
</dbReference>
<feature type="chain" id="PRO_5041721700" evidence="5">
    <location>
        <begin position="30"/>
        <end position="542"/>
    </location>
</feature>